<dbReference type="SUPFAM" id="SSF46689">
    <property type="entry name" value="Homeodomain-like"/>
    <property type="match status" value="1"/>
</dbReference>
<feature type="domain" description="HTH tetR-type" evidence="5">
    <location>
        <begin position="30"/>
        <end position="90"/>
    </location>
</feature>
<dbReference type="PANTHER" id="PTHR30055:SF151">
    <property type="entry name" value="TRANSCRIPTIONAL REGULATORY PROTEIN"/>
    <property type="match status" value="1"/>
</dbReference>
<keyword evidence="1" id="KW-0805">Transcription regulation</keyword>
<evidence type="ECO:0000256" key="1">
    <source>
        <dbReference type="ARBA" id="ARBA00023015"/>
    </source>
</evidence>
<evidence type="ECO:0000313" key="7">
    <source>
        <dbReference type="Proteomes" id="UP001501637"/>
    </source>
</evidence>
<dbReference type="Proteomes" id="UP001501637">
    <property type="component" value="Unassembled WGS sequence"/>
</dbReference>
<dbReference type="SUPFAM" id="SSF48498">
    <property type="entry name" value="Tetracyclin repressor-like, C-terminal domain"/>
    <property type="match status" value="1"/>
</dbReference>
<dbReference type="PROSITE" id="PS50977">
    <property type="entry name" value="HTH_TETR_2"/>
    <property type="match status" value="1"/>
</dbReference>
<sequence>MAGQKKDGKAAVPDKSLWERLEQPAAPRASLSLERIGAVAVEVADAEGFAAVTMRRLATELGVAPMAAYRHVSGKDDLWALMAERVAAEHRIPEELTEWREVLRAFALLTRDMMLRHPWVGQLPTALFVLTPGRMAIAERQLAALDGLGLDEDAMMMAFRTVSSYAHGAASSEVALRDWTESEGWSSGAETRMGLAPQMTYLMDTGRYPTYQRYGRRSRRKDDATWMYETGLECVLDGIAARLGI</sequence>
<reference evidence="7" key="1">
    <citation type="journal article" date="2019" name="Int. J. Syst. Evol. Microbiol.">
        <title>The Global Catalogue of Microorganisms (GCM) 10K type strain sequencing project: providing services to taxonomists for standard genome sequencing and annotation.</title>
        <authorList>
            <consortium name="The Broad Institute Genomics Platform"/>
            <consortium name="The Broad Institute Genome Sequencing Center for Infectious Disease"/>
            <person name="Wu L."/>
            <person name="Ma J."/>
        </authorList>
    </citation>
    <scope>NUCLEOTIDE SEQUENCE [LARGE SCALE GENOMIC DNA]</scope>
    <source>
        <strain evidence="7">JCM 9092</strain>
    </source>
</reference>
<evidence type="ECO:0000256" key="3">
    <source>
        <dbReference type="ARBA" id="ARBA00023163"/>
    </source>
</evidence>
<dbReference type="Pfam" id="PF00440">
    <property type="entry name" value="TetR_N"/>
    <property type="match status" value="1"/>
</dbReference>
<dbReference type="InterPro" id="IPR009057">
    <property type="entry name" value="Homeodomain-like_sf"/>
</dbReference>
<feature type="DNA-binding region" description="H-T-H motif" evidence="4">
    <location>
        <begin position="53"/>
        <end position="72"/>
    </location>
</feature>
<dbReference type="Pfam" id="PF02909">
    <property type="entry name" value="TetR_C_1"/>
    <property type="match status" value="1"/>
</dbReference>
<name>A0ABP6MPW8_9ACTN</name>
<proteinExistence type="predicted"/>
<organism evidence="6 7">
    <name type="scientific">Streptomyces rectiviolaceus</name>
    <dbReference type="NCBI Taxonomy" id="332591"/>
    <lineage>
        <taxon>Bacteria</taxon>
        <taxon>Bacillati</taxon>
        <taxon>Actinomycetota</taxon>
        <taxon>Actinomycetes</taxon>
        <taxon>Kitasatosporales</taxon>
        <taxon>Streptomycetaceae</taxon>
        <taxon>Streptomyces</taxon>
    </lineage>
</organism>
<gene>
    <name evidence="6" type="ORF">GCM10010449_47180</name>
</gene>
<keyword evidence="3" id="KW-0804">Transcription</keyword>
<dbReference type="InterPro" id="IPR004111">
    <property type="entry name" value="Repressor_TetR_C"/>
</dbReference>
<keyword evidence="2 4" id="KW-0238">DNA-binding</keyword>
<dbReference type="InterPro" id="IPR050109">
    <property type="entry name" value="HTH-type_TetR-like_transc_reg"/>
</dbReference>
<comment type="caution">
    <text evidence="6">The sequence shown here is derived from an EMBL/GenBank/DDBJ whole genome shotgun (WGS) entry which is preliminary data.</text>
</comment>
<dbReference type="Gene3D" id="1.10.357.10">
    <property type="entry name" value="Tetracycline Repressor, domain 2"/>
    <property type="match status" value="1"/>
</dbReference>
<evidence type="ECO:0000259" key="5">
    <source>
        <dbReference type="PROSITE" id="PS50977"/>
    </source>
</evidence>
<keyword evidence="7" id="KW-1185">Reference proteome</keyword>
<evidence type="ECO:0000256" key="4">
    <source>
        <dbReference type="PROSITE-ProRule" id="PRU00335"/>
    </source>
</evidence>
<dbReference type="Gene3D" id="1.10.10.60">
    <property type="entry name" value="Homeodomain-like"/>
    <property type="match status" value="1"/>
</dbReference>
<evidence type="ECO:0000256" key="2">
    <source>
        <dbReference type="ARBA" id="ARBA00023125"/>
    </source>
</evidence>
<dbReference type="RefSeq" id="WP_344523535.1">
    <property type="nucleotide sequence ID" value="NZ_BAAAUG010000084.1"/>
</dbReference>
<dbReference type="InterPro" id="IPR036271">
    <property type="entry name" value="Tet_transcr_reg_TetR-rel_C_sf"/>
</dbReference>
<protein>
    <submittedName>
        <fullName evidence="6">TetR/AcrR family transcriptional regulator C-terminal domain-containing protein</fullName>
    </submittedName>
</protein>
<evidence type="ECO:0000313" key="6">
    <source>
        <dbReference type="EMBL" id="GAA3119627.1"/>
    </source>
</evidence>
<dbReference type="InterPro" id="IPR001647">
    <property type="entry name" value="HTH_TetR"/>
</dbReference>
<accession>A0ABP6MPW8</accession>
<dbReference type="EMBL" id="BAAAUG010000084">
    <property type="protein sequence ID" value="GAA3119627.1"/>
    <property type="molecule type" value="Genomic_DNA"/>
</dbReference>
<dbReference type="PANTHER" id="PTHR30055">
    <property type="entry name" value="HTH-TYPE TRANSCRIPTIONAL REGULATOR RUTR"/>
    <property type="match status" value="1"/>
</dbReference>